<dbReference type="GO" id="GO:0003824">
    <property type="term" value="F:catalytic activity"/>
    <property type="evidence" value="ECO:0007669"/>
    <property type="project" value="InterPro"/>
</dbReference>
<evidence type="ECO:0000256" key="1">
    <source>
        <dbReference type="ARBA" id="ARBA00001966"/>
    </source>
</evidence>
<dbReference type="PANTHER" id="PTHR43409">
    <property type="entry name" value="ANAEROBIC MAGNESIUM-PROTOPORPHYRIN IX MONOMETHYL ESTER CYCLASE-RELATED"/>
    <property type="match status" value="1"/>
</dbReference>
<dbReference type="Proteomes" id="UP000316562">
    <property type="component" value="Unassembled WGS sequence"/>
</dbReference>
<evidence type="ECO:0000256" key="2">
    <source>
        <dbReference type="ARBA" id="ARBA00022691"/>
    </source>
</evidence>
<dbReference type="SUPFAM" id="SSF102114">
    <property type="entry name" value="Radical SAM enzymes"/>
    <property type="match status" value="1"/>
</dbReference>
<name>A0A519BHX9_ACIG2</name>
<sequence length="507" mass="58500">MKISISYPPLESKKGTPLLSQNRQFQWFKDPTYIYPVVPAYAATLLKENGFDVFWDDGIAESLTYDKWILRLKNEKPDIIVFETKTPVVKRHWQIISDIKKIYDQPANEDKLKNCYNFPIVILMGDHVTAMPEESLINSKVDFIITGGDYDFSLLGLCNALKNISSLDDLKNIPSGIYYRKGQEILNSGKFKLDNDLNKLPYIDRNLTNWKLYAYKNGNFKHTPGTYVMAGRDCWYGRCSFCSWTTLYPGKNFRTTNVSKYLDEIGILIEKFKVKEIFDDTGCFPIGNWLDEFCKGMIKRGYNKKVTMGCNMRVGALSQQEWSLLKQANFRMILIGLESIVPSTLERLNKGINASNIETTLKMAKYAGLEPQLTTMIGYPWETIDDAAMTINFAKKMFKKGYIDTLQATIVVPYPGTPLFDDARNNGWLLTEDWNRYDMKESVWRSPVTNEDVLKFAQDLYTSALNPYFIFKKLVSIRNIDDIKFIFKAGKKVLSHFTDFKKENNGY</sequence>
<dbReference type="SMART" id="SM00729">
    <property type="entry name" value="Elp3"/>
    <property type="match status" value="1"/>
</dbReference>
<dbReference type="EMBL" id="SGBC01000001">
    <property type="protein sequence ID" value="RZD16864.1"/>
    <property type="molecule type" value="Genomic_DNA"/>
</dbReference>
<evidence type="ECO:0000256" key="5">
    <source>
        <dbReference type="ARBA" id="ARBA00023014"/>
    </source>
</evidence>
<organism evidence="7 8">
    <name type="scientific">Acididesulfobacter guangdongensis</name>
    <dbReference type="NCBI Taxonomy" id="2597225"/>
    <lineage>
        <taxon>Bacteria</taxon>
        <taxon>Deltaproteobacteria</taxon>
        <taxon>Candidatus Acidulodesulfobacterales</taxon>
        <taxon>Candidatus Acididesulfobacter</taxon>
    </lineage>
</organism>
<evidence type="ECO:0000256" key="4">
    <source>
        <dbReference type="ARBA" id="ARBA00023004"/>
    </source>
</evidence>
<proteinExistence type="predicted"/>
<reference evidence="7 8" key="1">
    <citation type="journal article" date="2019" name="ISME J.">
        <title>Insights into ecological role of a new deltaproteobacterial order Candidatus Acidulodesulfobacterales by metagenomics and metatranscriptomics.</title>
        <authorList>
            <person name="Tan S."/>
            <person name="Liu J."/>
            <person name="Fang Y."/>
            <person name="Hedlund B.P."/>
            <person name="Lian Z.H."/>
            <person name="Huang L.Y."/>
            <person name="Li J.T."/>
            <person name="Huang L.N."/>
            <person name="Li W.J."/>
            <person name="Jiang H.C."/>
            <person name="Dong H.L."/>
            <person name="Shu W.S."/>
        </authorList>
    </citation>
    <scope>NUCLEOTIDE SEQUENCE [LARGE SCALE GENOMIC DNA]</scope>
    <source>
        <strain evidence="7">AP2</strain>
    </source>
</reference>
<dbReference type="SFLD" id="SFLDS00029">
    <property type="entry name" value="Radical_SAM"/>
    <property type="match status" value="1"/>
</dbReference>
<dbReference type="InterPro" id="IPR007197">
    <property type="entry name" value="rSAM"/>
</dbReference>
<accession>A0A519BHX9</accession>
<evidence type="ECO:0000259" key="6">
    <source>
        <dbReference type="PROSITE" id="PS51918"/>
    </source>
</evidence>
<dbReference type="GO" id="GO:0046872">
    <property type="term" value="F:metal ion binding"/>
    <property type="evidence" value="ECO:0007669"/>
    <property type="project" value="UniProtKB-KW"/>
</dbReference>
<keyword evidence="2" id="KW-0949">S-adenosyl-L-methionine</keyword>
<comment type="caution">
    <text evidence="7">The sequence shown here is derived from an EMBL/GenBank/DDBJ whole genome shotgun (WGS) entry which is preliminary data.</text>
</comment>
<dbReference type="Pfam" id="PF04055">
    <property type="entry name" value="Radical_SAM"/>
    <property type="match status" value="1"/>
</dbReference>
<dbReference type="InterPro" id="IPR006638">
    <property type="entry name" value="Elp3/MiaA/NifB-like_rSAM"/>
</dbReference>
<keyword evidence="5" id="KW-0411">Iron-sulfur</keyword>
<keyword evidence="4" id="KW-0408">Iron</keyword>
<gene>
    <name evidence="7" type="ORF">EVJ46_01100</name>
</gene>
<evidence type="ECO:0000256" key="3">
    <source>
        <dbReference type="ARBA" id="ARBA00022723"/>
    </source>
</evidence>
<dbReference type="PANTHER" id="PTHR43409:SF7">
    <property type="entry name" value="BLL1977 PROTEIN"/>
    <property type="match status" value="1"/>
</dbReference>
<dbReference type="InterPro" id="IPR013785">
    <property type="entry name" value="Aldolase_TIM"/>
</dbReference>
<dbReference type="InterPro" id="IPR058240">
    <property type="entry name" value="rSAM_sf"/>
</dbReference>
<comment type="cofactor">
    <cofactor evidence="1">
        <name>[4Fe-4S] cluster</name>
        <dbReference type="ChEBI" id="CHEBI:49883"/>
    </cofactor>
</comment>
<protein>
    <submittedName>
        <fullName evidence="7">B12-binding domain-containing radical SAM protein</fullName>
    </submittedName>
</protein>
<dbReference type="Gene3D" id="3.20.20.70">
    <property type="entry name" value="Aldolase class I"/>
    <property type="match status" value="1"/>
</dbReference>
<evidence type="ECO:0000313" key="8">
    <source>
        <dbReference type="Proteomes" id="UP000316562"/>
    </source>
</evidence>
<dbReference type="Gene3D" id="3.40.50.280">
    <property type="entry name" value="Cobalamin-binding domain"/>
    <property type="match status" value="1"/>
</dbReference>
<dbReference type="SFLD" id="SFLDG01082">
    <property type="entry name" value="B12-binding_domain_containing"/>
    <property type="match status" value="1"/>
</dbReference>
<keyword evidence="3" id="KW-0479">Metal-binding</keyword>
<dbReference type="PROSITE" id="PS51918">
    <property type="entry name" value="RADICAL_SAM"/>
    <property type="match status" value="1"/>
</dbReference>
<dbReference type="AlphaFoldDB" id="A0A519BHX9"/>
<feature type="domain" description="Radical SAM core" evidence="6">
    <location>
        <begin position="220"/>
        <end position="441"/>
    </location>
</feature>
<dbReference type="GO" id="GO:0051536">
    <property type="term" value="F:iron-sulfur cluster binding"/>
    <property type="evidence" value="ECO:0007669"/>
    <property type="project" value="UniProtKB-KW"/>
</dbReference>
<evidence type="ECO:0000313" key="7">
    <source>
        <dbReference type="EMBL" id="RZD16864.1"/>
    </source>
</evidence>
<dbReference type="InterPro" id="IPR051198">
    <property type="entry name" value="BchE-like"/>
</dbReference>